<reference evidence="2" key="2">
    <citation type="submission" date="2023-06" db="EMBL/GenBank/DDBJ databases">
        <authorList>
            <person name="Ma L."/>
            <person name="Liu K.-W."/>
            <person name="Li Z."/>
            <person name="Hsiao Y.-Y."/>
            <person name="Qi Y."/>
            <person name="Fu T."/>
            <person name="Tang G."/>
            <person name="Zhang D."/>
            <person name="Sun W.-H."/>
            <person name="Liu D.-K."/>
            <person name="Li Y."/>
            <person name="Chen G.-Z."/>
            <person name="Liu X.-D."/>
            <person name="Liao X.-Y."/>
            <person name="Jiang Y.-T."/>
            <person name="Yu X."/>
            <person name="Hao Y."/>
            <person name="Huang J."/>
            <person name="Zhao X.-W."/>
            <person name="Ke S."/>
            <person name="Chen Y.-Y."/>
            <person name="Wu W.-L."/>
            <person name="Hsu J.-L."/>
            <person name="Lin Y.-F."/>
            <person name="Huang M.-D."/>
            <person name="Li C.-Y."/>
            <person name="Huang L."/>
            <person name="Wang Z.-W."/>
            <person name="Zhao X."/>
            <person name="Zhong W.-Y."/>
            <person name="Peng D.-H."/>
            <person name="Ahmad S."/>
            <person name="Lan S."/>
            <person name="Zhang J.-S."/>
            <person name="Tsai W.-C."/>
            <person name="Van De Peer Y."/>
            <person name="Liu Z.-J."/>
        </authorList>
    </citation>
    <scope>NUCLEOTIDE SEQUENCE</scope>
    <source>
        <strain evidence="2">CP</strain>
        <tissue evidence="2">Leaves</tissue>
    </source>
</reference>
<dbReference type="PANTHER" id="PTHR43597">
    <property type="entry name" value="SULFUR ACCEPTOR PROTEIN CSDE"/>
    <property type="match status" value="1"/>
</dbReference>
<protein>
    <recommendedName>
        <fullName evidence="1">Fe-S metabolism associated domain-containing protein</fullName>
    </recommendedName>
</protein>
<reference evidence="2" key="1">
    <citation type="journal article" date="2023" name="Nat. Commun.">
        <title>Diploid and tetraploid genomes of Acorus and the evolution of monocots.</title>
        <authorList>
            <person name="Ma L."/>
            <person name="Liu K.W."/>
            <person name="Li Z."/>
            <person name="Hsiao Y.Y."/>
            <person name="Qi Y."/>
            <person name="Fu T."/>
            <person name="Tang G.D."/>
            <person name="Zhang D."/>
            <person name="Sun W.H."/>
            <person name="Liu D.K."/>
            <person name="Li Y."/>
            <person name="Chen G.Z."/>
            <person name="Liu X.D."/>
            <person name="Liao X.Y."/>
            <person name="Jiang Y.T."/>
            <person name="Yu X."/>
            <person name="Hao Y."/>
            <person name="Huang J."/>
            <person name="Zhao X.W."/>
            <person name="Ke S."/>
            <person name="Chen Y.Y."/>
            <person name="Wu W.L."/>
            <person name="Hsu J.L."/>
            <person name="Lin Y.F."/>
            <person name="Huang M.D."/>
            <person name="Li C.Y."/>
            <person name="Huang L."/>
            <person name="Wang Z.W."/>
            <person name="Zhao X."/>
            <person name="Zhong W.Y."/>
            <person name="Peng D.H."/>
            <person name="Ahmad S."/>
            <person name="Lan S."/>
            <person name="Zhang J.S."/>
            <person name="Tsai W.C."/>
            <person name="Van de Peer Y."/>
            <person name="Liu Z.J."/>
        </authorList>
    </citation>
    <scope>NUCLEOTIDE SEQUENCE</scope>
    <source>
        <strain evidence="2">CP</strain>
    </source>
</reference>
<evidence type="ECO:0000313" key="2">
    <source>
        <dbReference type="EMBL" id="KAK1289371.1"/>
    </source>
</evidence>
<comment type="caution">
    <text evidence="2">The sequence shown here is derived from an EMBL/GenBank/DDBJ whole genome shotgun (WGS) entry which is preliminary data.</text>
</comment>
<proteinExistence type="predicted"/>
<gene>
    <name evidence="2" type="ORF">QJS10_CPB18g00624</name>
</gene>
<dbReference type="Pfam" id="PF02657">
    <property type="entry name" value="SufE"/>
    <property type="match status" value="1"/>
</dbReference>
<evidence type="ECO:0000313" key="3">
    <source>
        <dbReference type="Proteomes" id="UP001180020"/>
    </source>
</evidence>
<dbReference type="AlphaFoldDB" id="A0AAV9CK23"/>
<dbReference type="Proteomes" id="UP001180020">
    <property type="component" value="Unassembled WGS sequence"/>
</dbReference>
<accession>A0AAV9CK23</accession>
<sequence>MDSVSISTKLLLHPNPNPNVPSPRTLRVQCTCTLSTDSPRLKLRRLVSDFKSLPEPLDRVKFLLRRASSLPNLPDPDRVPANRVMVCTAQVWLSAFMDPLSGRMRFAADSDSEIMRGFCACLVSILDGATPEEVMEMKTGDLTTLNIAGAMESRVNTWHNMLVEMQKRTRGKNRNVG</sequence>
<dbReference type="EMBL" id="JAUJYO010000018">
    <property type="protein sequence ID" value="KAK1289371.1"/>
    <property type="molecule type" value="Genomic_DNA"/>
</dbReference>
<feature type="domain" description="Fe-S metabolism associated" evidence="1">
    <location>
        <begin position="48"/>
        <end position="167"/>
    </location>
</feature>
<name>A0AAV9CK23_ACOCL</name>
<dbReference type="SUPFAM" id="SSF82649">
    <property type="entry name" value="SufE/NifU"/>
    <property type="match status" value="1"/>
</dbReference>
<dbReference type="PANTHER" id="PTHR43597:SF6">
    <property type="entry name" value="FE-S METABOLISM ASSOCIATED DOMAIN-CONTAINING PROTEIN"/>
    <property type="match status" value="1"/>
</dbReference>
<dbReference type="InterPro" id="IPR003808">
    <property type="entry name" value="Fe-S_metab-assoc_dom"/>
</dbReference>
<keyword evidence="3" id="KW-1185">Reference proteome</keyword>
<evidence type="ECO:0000259" key="1">
    <source>
        <dbReference type="Pfam" id="PF02657"/>
    </source>
</evidence>
<organism evidence="2 3">
    <name type="scientific">Acorus calamus</name>
    <name type="common">Sweet flag</name>
    <dbReference type="NCBI Taxonomy" id="4465"/>
    <lineage>
        <taxon>Eukaryota</taxon>
        <taxon>Viridiplantae</taxon>
        <taxon>Streptophyta</taxon>
        <taxon>Embryophyta</taxon>
        <taxon>Tracheophyta</taxon>
        <taxon>Spermatophyta</taxon>
        <taxon>Magnoliopsida</taxon>
        <taxon>Liliopsida</taxon>
        <taxon>Acoraceae</taxon>
        <taxon>Acorus</taxon>
    </lineage>
</organism>
<dbReference type="Gene3D" id="3.90.1010.10">
    <property type="match status" value="1"/>
</dbReference>